<feature type="domain" description="WGR" evidence="1">
    <location>
        <begin position="2"/>
        <end position="90"/>
    </location>
</feature>
<dbReference type="InterPro" id="IPR008893">
    <property type="entry name" value="WGR_domain"/>
</dbReference>
<evidence type="ECO:0000313" key="3">
    <source>
        <dbReference type="Proteomes" id="UP001549031"/>
    </source>
</evidence>
<protein>
    <submittedName>
        <fullName evidence="2">DNA-binding WGR domain protein</fullName>
    </submittedName>
</protein>
<evidence type="ECO:0000313" key="2">
    <source>
        <dbReference type="EMBL" id="MET3588068.1"/>
    </source>
</evidence>
<dbReference type="Pfam" id="PF05406">
    <property type="entry name" value="WGR"/>
    <property type="match status" value="1"/>
</dbReference>
<dbReference type="InterPro" id="IPR036930">
    <property type="entry name" value="WGR_dom_sf"/>
</dbReference>
<dbReference type="GO" id="GO:0003677">
    <property type="term" value="F:DNA binding"/>
    <property type="evidence" value="ECO:0007669"/>
    <property type="project" value="UniProtKB-KW"/>
</dbReference>
<dbReference type="RefSeq" id="WP_247245832.1">
    <property type="nucleotide sequence ID" value="NZ_JALJRA010000020.1"/>
</dbReference>
<keyword evidence="2" id="KW-0238">DNA-binding</keyword>
<dbReference type="PROSITE" id="PS51977">
    <property type="entry name" value="WGR"/>
    <property type="match status" value="1"/>
</dbReference>
<keyword evidence="3" id="KW-1185">Reference proteome</keyword>
<organism evidence="2 3">
    <name type="scientific">Pseudorhizobium tarimense</name>
    <dbReference type="NCBI Taxonomy" id="1079109"/>
    <lineage>
        <taxon>Bacteria</taxon>
        <taxon>Pseudomonadati</taxon>
        <taxon>Pseudomonadota</taxon>
        <taxon>Alphaproteobacteria</taxon>
        <taxon>Hyphomicrobiales</taxon>
        <taxon>Rhizobiaceae</taxon>
        <taxon>Rhizobium/Agrobacterium group</taxon>
        <taxon>Pseudorhizobium</taxon>
    </lineage>
</organism>
<dbReference type="SMART" id="SM00773">
    <property type="entry name" value="WGR"/>
    <property type="match status" value="1"/>
</dbReference>
<dbReference type="Proteomes" id="UP001549031">
    <property type="component" value="Unassembled WGS sequence"/>
</dbReference>
<dbReference type="InterPro" id="IPR049809">
    <property type="entry name" value="YehF/YfeS-like_WGR"/>
</dbReference>
<accession>A0ABV2HBZ8</accession>
<dbReference type="CDD" id="cd07996">
    <property type="entry name" value="WGR_MMR_like"/>
    <property type="match status" value="1"/>
</dbReference>
<sequence length="90" mass="10620">MSYHVYHVHIRRIDRRKNMSRFYALSIQHTLFGNVSLIREWGRTGTRGQQRIDVFEDEKQALSSFLALLRQKRKRGYVPCPSGVLACGRR</sequence>
<reference evidence="2 3" key="1">
    <citation type="submission" date="2024-06" db="EMBL/GenBank/DDBJ databases">
        <title>Genomic Encyclopedia of Type Strains, Phase IV (KMG-IV): sequencing the most valuable type-strain genomes for metagenomic binning, comparative biology and taxonomic classification.</title>
        <authorList>
            <person name="Goeker M."/>
        </authorList>
    </citation>
    <scope>NUCLEOTIDE SEQUENCE [LARGE SCALE GENOMIC DNA]</scope>
    <source>
        <strain evidence="2 3">DSM 105042</strain>
    </source>
</reference>
<dbReference type="Gene3D" id="2.20.140.10">
    <property type="entry name" value="WGR domain"/>
    <property type="match status" value="1"/>
</dbReference>
<comment type="caution">
    <text evidence="2">The sequence shown here is derived from an EMBL/GenBank/DDBJ whole genome shotgun (WGS) entry which is preliminary data.</text>
</comment>
<proteinExistence type="predicted"/>
<name>A0ABV2HBZ8_9HYPH</name>
<dbReference type="EMBL" id="JBEPLJ010000019">
    <property type="protein sequence ID" value="MET3588068.1"/>
    <property type="molecule type" value="Genomic_DNA"/>
</dbReference>
<gene>
    <name evidence="2" type="ORF">ABID21_004201</name>
</gene>
<dbReference type="SUPFAM" id="SSF142921">
    <property type="entry name" value="WGR domain-like"/>
    <property type="match status" value="1"/>
</dbReference>
<evidence type="ECO:0000259" key="1">
    <source>
        <dbReference type="PROSITE" id="PS51977"/>
    </source>
</evidence>